<keyword evidence="1" id="KW-0812">Transmembrane</keyword>
<feature type="transmembrane region" description="Helical" evidence="1">
    <location>
        <begin position="314"/>
        <end position="336"/>
    </location>
</feature>
<comment type="caution">
    <text evidence="2">The sequence shown here is derived from an EMBL/GenBank/DDBJ whole genome shotgun (WGS) entry which is preliminary data.</text>
</comment>
<dbReference type="Proteomes" id="UP000663868">
    <property type="component" value="Unassembled WGS sequence"/>
</dbReference>
<feature type="transmembrane region" description="Helical" evidence="1">
    <location>
        <begin position="1128"/>
        <end position="1161"/>
    </location>
</feature>
<name>A0A819PS17_9BILA</name>
<feature type="transmembrane region" description="Helical" evidence="1">
    <location>
        <begin position="377"/>
        <end position="395"/>
    </location>
</feature>
<keyword evidence="1" id="KW-0472">Membrane</keyword>
<reference evidence="2" key="1">
    <citation type="submission" date="2021-02" db="EMBL/GenBank/DDBJ databases">
        <authorList>
            <person name="Nowell W R."/>
        </authorList>
    </citation>
    <scope>NUCLEOTIDE SEQUENCE</scope>
</reference>
<feature type="transmembrane region" description="Helical" evidence="1">
    <location>
        <begin position="797"/>
        <end position="815"/>
    </location>
</feature>
<evidence type="ECO:0000256" key="1">
    <source>
        <dbReference type="SAM" id="Phobius"/>
    </source>
</evidence>
<feature type="transmembrane region" description="Helical" evidence="1">
    <location>
        <begin position="711"/>
        <end position="733"/>
    </location>
</feature>
<dbReference type="AlphaFoldDB" id="A0A819PS17"/>
<evidence type="ECO:0000313" key="2">
    <source>
        <dbReference type="EMBL" id="CAF4022213.1"/>
    </source>
</evidence>
<organism evidence="2 3">
    <name type="scientific">Adineta steineri</name>
    <dbReference type="NCBI Taxonomy" id="433720"/>
    <lineage>
        <taxon>Eukaryota</taxon>
        <taxon>Metazoa</taxon>
        <taxon>Spiralia</taxon>
        <taxon>Gnathifera</taxon>
        <taxon>Rotifera</taxon>
        <taxon>Eurotatoria</taxon>
        <taxon>Bdelloidea</taxon>
        <taxon>Adinetida</taxon>
        <taxon>Adinetidae</taxon>
        <taxon>Adineta</taxon>
    </lineage>
</organism>
<protein>
    <submittedName>
        <fullName evidence="2">Uncharacterized protein</fullName>
    </submittedName>
</protein>
<dbReference type="EMBL" id="CAJOBB010003127">
    <property type="protein sequence ID" value="CAF4022213.1"/>
    <property type="molecule type" value="Genomic_DNA"/>
</dbReference>
<proteinExistence type="predicted"/>
<accession>A0A819PS17</accession>
<keyword evidence="1" id="KW-1133">Transmembrane helix</keyword>
<evidence type="ECO:0000313" key="3">
    <source>
        <dbReference type="Proteomes" id="UP000663868"/>
    </source>
</evidence>
<gene>
    <name evidence="2" type="ORF">KXQ929_LOCUS29748</name>
</gene>
<sequence>MNTNVTKTINIPTPTLTKYEQLYSKYSQTLTCPCKHISINYERFLSIEYTLHQVCSSIFITDKWISHNDVILHYLYTNNDPRIVVSYAFQALGAFCELIESTINNSLIQFNSQQYITASVAPSELFQSQAQSFIDQFKLSTTNNFLLSLNMIRKTTQGNAFLSGQLTNYYLTLINGSVSSTSISYSNCNCHLSNTCVNQLSFYKNNSGNVTLFDVPGFYIGCYVIEALLQSTLQCFYDKTCIDHLQVYLTTASPINATALDPSLSSQYSEDSTIKNLFNSLMIEEWNSTQIYDRYYDECQPIECTYTVKTRNNVIYIVTTIFGIIGGLITVLKLVVPRLVKFIRKKRSRLSLANVVPTVPPSTDEHKLKNQKISTRLNVLLLILSLTILLLYTFLSNVTMTINVPTPTLAKYEQLYSKYSQTLTCPCKHISINYEKFLHIEYSLHQVCTSVFITDEWISYLVISNKTTSANINFRRTGSNAFQALRAFCELVESTINNSLIQFNSSQYITASVASPELFQSQAQSFINQFISSTTNTFVLSLNTIRNSTHGDSLVSGLLTNYLITIGTSVSNEAIVLTSPVGYSTCNCVLSSRCIAQSSILSSLVNMGYFYIPGFYTGCYVIEALLQSTLECFYDQNCIDQLQLYLTSASSMNVTALNLSLPSQYSEDSTIENLLNNLMVEEWSSTQLYDRYYDECQPIECTYTIQTRNNVIYITTTMFGIIGGLITILSCIVPQVVKFVRKKKELTQPLIVMNKKERAMLLWRKCTNVLFNFNLFPSVPPSTDEHKLRTQRISTRLYILLLILSTTILLLYTSLENVTTTVNIATPALPKYEQLYSKYSQTLTCPCQHISVNYERFLSIEYTLHQVCTSFFITDDWISYISNIYRTTYFVVGDFRITGPYQFEALRAFCELVESTIDNSLIQFNSQQYITVSVTPSELFQLQTQSFIDQFKLSTTNTFLLSLNMIRKTIQGNVLLSGRQTNYQLHKVNDSILRTTSRVYDNCICSLSNTCIDNSSLFNGYGNLRVFNVTGFYVGCYTTEALLQSTLECFYNQTCIDTLQIYLSSVSPMYVTALDPLLPSQYFENSAIEYLLNNLMIEEWNSTQMYDQYYNECQPMKCTYTIETRNNILYVITILIGLIGGLTTVSKIFVPILVKIIVYCFRKWRNRVVPQISIIET</sequence>